<dbReference type="RefSeq" id="WP_285970850.1">
    <property type="nucleotide sequence ID" value="NZ_CP127294.1"/>
</dbReference>
<dbReference type="InterPro" id="IPR001647">
    <property type="entry name" value="HTH_TetR"/>
</dbReference>
<keyword evidence="3" id="KW-0804">Transcription</keyword>
<organism evidence="6 7">
    <name type="scientific">Amycolatopsis carbonis</name>
    <dbReference type="NCBI Taxonomy" id="715471"/>
    <lineage>
        <taxon>Bacteria</taxon>
        <taxon>Bacillati</taxon>
        <taxon>Actinomycetota</taxon>
        <taxon>Actinomycetes</taxon>
        <taxon>Pseudonocardiales</taxon>
        <taxon>Pseudonocardiaceae</taxon>
        <taxon>Amycolatopsis</taxon>
    </lineage>
</organism>
<accession>A0A9Y2MYM2</accession>
<dbReference type="KEGG" id="acab:QRX50_05340"/>
<dbReference type="SUPFAM" id="SSF46689">
    <property type="entry name" value="Homeodomain-like"/>
    <property type="match status" value="1"/>
</dbReference>
<keyword evidence="2 4" id="KW-0238">DNA-binding</keyword>
<reference evidence="6 7" key="1">
    <citation type="submission" date="2023-06" db="EMBL/GenBank/DDBJ databases">
        <authorList>
            <person name="Oyuntsetseg B."/>
            <person name="Kim S.B."/>
        </authorList>
    </citation>
    <scope>NUCLEOTIDE SEQUENCE [LARGE SCALE GENOMIC DNA]</scope>
    <source>
        <strain evidence="6 7">2-15</strain>
    </source>
</reference>
<proteinExistence type="predicted"/>
<evidence type="ECO:0000313" key="7">
    <source>
        <dbReference type="Proteomes" id="UP001236014"/>
    </source>
</evidence>
<evidence type="ECO:0000256" key="4">
    <source>
        <dbReference type="PROSITE-ProRule" id="PRU00335"/>
    </source>
</evidence>
<keyword evidence="1" id="KW-0805">Transcription regulation</keyword>
<dbReference type="Pfam" id="PF00440">
    <property type="entry name" value="TetR_N"/>
    <property type="match status" value="1"/>
</dbReference>
<evidence type="ECO:0000313" key="6">
    <source>
        <dbReference type="EMBL" id="WIX80214.1"/>
    </source>
</evidence>
<name>A0A9Y2MYM2_9PSEU</name>
<dbReference type="AlphaFoldDB" id="A0A9Y2MYM2"/>
<dbReference type="SUPFAM" id="SSF48498">
    <property type="entry name" value="Tetracyclin repressor-like, C-terminal domain"/>
    <property type="match status" value="1"/>
</dbReference>
<feature type="DNA-binding region" description="H-T-H motif" evidence="4">
    <location>
        <begin position="36"/>
        <end position="55"/>
    </location>
</feature>
<dbReference type="PANTHER" id="PTHR47506:SF1">
    <property type="entry name" value="HTH-TYPE TRANSCRIPTIONAL REGULATOR YJDC"/>
    <property type="match status" value="1"/>
</dbReference>
<evidence type="ECO:0000256" key="1">
    <source>
        <dbReference type="ARBA" id="ARBA00023015"/>
    </source>
</evidence>
<dbReference type="PANTHER" id="PTHR47506">
    <property type="entry name" value="TRANSCRIPTIONAL REGULATORY PROTEIN"/>
    <property type="match status" value="1"/>
</dbReference>
<protein>
    <submittedName>
        <fullName evidence="6">TetR/AcrR family transcriptional regulator</fullName>
    </submittedName>
</protein>
<evidence type="ECO:0000259" key="5">
    <source>
        <dbReference type="PROSITE" id="PS50977"/>
    </source>
</evidence>
<sequence>METSKRHVGRPRAFDADVALDRAIEVFWNQGYEGASLTDLTAAMGITRTSMYAAFGNKADLYGLALDRYLHRDLAYAYDALAAPTAHSVASRYLHACADAVTTPGRPPGCFTVQSGLVSAPENADISAAVARARRAGEEALLTRFRRAVSDGDLSASDNPDDLARYVMTVGEGLAVHAVAGASRADLQRVVDVAMKAIPAPQD</sequence>
<dbReference type="EMBL" id="CP127294">
    <property type="protein sequence ID" value="WIX80214.1"/>
    <property type="molecule type" value="Genomic_DNA"/>
</dbReference>
<dbReference type="Proteomes" id="UP001236014">
    <property type="component" value="Chromosome"/>
</dbReference>
<dbReference type="GO" id="GO:0003677">
    <property type="term" value="F:DNA binding"/>
    <property type="evidence" value="ECO:0007669"/>
    <property type="project" value="UniProtKB-UniRule"/>
</dbReference>
<dbReference type="InterPro" id="IPR023772">
    <property type="entry name" value="DNA-bd_HTH_TetR-type_CS"/>
</dbReference>
<keyword evidence="7" id="KW-1185">Reference proteome</keyword>
<gene>
    <name evidence="6" type="ORF">QRX50_05340</name>
</gene>
<dbReference type="PROSITE" id="PS50977">
    <property type="entry name" value="HTH_TETR_2"/>
    <property type="match status" value="1"/>
</dbReference>
<dbReference type="Gene3D" id="1.10.10.60">
    <property type="entry name" value="Homeodomain-like"/>
    <property type="match status" value="1"/>
</dbReference>
<dbReference type="PROSITE" id="PS01081">
    <property type="entry name" value="HTH_TETR_1"/>
    <property type="match status" value="1"/>
</dbReference>
<evidence type="ECO:0000256" key="3">
    <source>
        <dbReference type="ARBA" id="ARBA00023163"/>
    </source>
</evidence>
<dbReference type="InterPro" id="IPR036271">
    <property type="entry name" value="Tet_transcr_reg_TetR-rel_C_sf"/>
</dbReference>
<dbReference type="InterPro" id="IPR009057">
    <property type="entry name" value="Homeodomain-like_sf"/>
</dbReference>
<dbReference type="Gene3D" id="1.10.357.10">
    <property type="entry name" value="Tetracycline Repressor, domain 2"/>
    <property type="match status" value="1"/>
</dbReference>
<evidence type="ECO:0000256" key="2">
    <source>
        <dbReference type="ARBA" id="ARBA00023125"/>
    </source>
</evidence>
<feature type="domain" description="HTH tetR-type" evidence="5">
    <location>
        <begin position="13"/>
        <end position="73"/>
    </location>
</feature>